<dbReference type="Pfam" id="PF13087">
    <property type="entry name" value="AAA_12"/>
    <property type="match status" value="1"/>
</dbReference>
<comment type="caution">
    <text evidence="5">The sequence shown here is derived from an EMBL/GenBank/DDBJ whole genome shotgun (WGS) entry which is preliminary data.</text>
</comment>
<dbReference type="GO" id="GO:0004386">
    <property type="term" value="F:helicase activity"/>
    <property type="evidence" value="ECO:0007669"/>
    <property type="project" value="InterPro"/>
</dbReference>
<dbReference type="InterPro" id="IPR008271">
    <property type="entry name" value="Ser/Thr_kinase_AS"/>
</dbReference>
<gene>
    <name evidence="5" type="ORF">FSB78_10620</name>
</gene>
<dbReference type="CDD" id="cd18808">
    <property type="entry name" value="SF1_C_Upf1"/>
    <property type="match status" value="1"/>
</dbReference>
<name>A0A5C6UFU6_9SPHN</name>
<feature type="domain" description="Protein kinase" evidence="3">
    <location>
        <begin position="191"/>
        <end position="472"/>
    </location>
</feature>
<feature type="domain" description="NERD" evidence="4">
    <location>
        <begin position="9"/>
        <end position="125"/>
    </location>
</feature>
<dbReference type="InterPro" id="IPR011009">
    <property type="entry name" value="Kinase-like_dom_sf"/>
</dbReference>
<evidence type="ECO:0000313" key="5">
    <source>
        <dbReference type="EMBL" id="TXC71344.1"/>
    </source>
</evidence>
<evidence type="ECO:0000259" key="4">
    <source>
        <dbReference type="PROSITE" id="PS50965"/>
    </source>
</evidence>
<evidence type="ECO:0000256" key="1">
    <source>
        <dbReference type="SAM" id="Coils"/>
    </source>
</evidence>
<sequence>MKITNNGRGVHRREVKGVETLQAGLPGHWYAYTNLDLAMAPGVSRELDIIIVTDDRIVIADIKDWDGPIESRDGRWFNRGKDICASPVQKIAQNVRDILPLLQLHLKRHLPRGSYTVPKLERMIVLTGSKELGGIAASERAGVMGVEDFIRSLATRQQRETIFGRVPAWFNTHPLTSPEWKDQLSKFFNVKKGVFLPGRRSYGGFFAASDAAAFQHPGGIYSEFDASDERQSPALGVLRLWDFSKAATEFQTEEGRGEIAGREQAVVAYLQDRSDRCDEVILDGRMRDPDFGVGYWEIYDRRRRLTRLMDFAAVDLKEVCKSDRIVLARQLISALDALHLAEASHLDVGGHSVWIQRPSTVRLSHLMAASYPQVNTLGESRYQFLSSGVVPEDILGDRGTSKQRDVFLLGTTVHRILFGLPPVAQEGAPPEWDPSIDATDGYTELHSWFETAMAWDPRSRFKNAGTALTAFNTSTVQRPTAAEVLEGLERHRGEVRSQMQLYSKYPALETIRDDDSKAIWKSSREGSGLLVKMWKRASWGDQTREGGRILDFLDRLREMVNAQPPGCAKIVDAFWLNDAIVAVQEWVDSPDLATLRADATEWTEIGPRVEFCRALCDLVDGLHSRRVAHGDLKPSNILVDPLAPGTPVLIDLVDFASAADGELRTTMYAPEAGGRYERDRFAVTRIVEQLLEHVEGDARLNELVTDAIEKIRTAEPPNSTLLPLIEALEAAAVEEADEAAPILTLSWPGQRSGVLLPDEGRYFLRRAPYRRAIVIRGACEEIEVEIDPAARPFRISRRPVGQGLISSVSKHEFGELDALIELVEGPAGDLQALMPLFERADVVERLMAPTTQLPASVAGEDEEDAQDDVVEDVPGEALAEITADAPPPTGIVDVASLWNRLIDAEKDLVTYGEATEDSGFNKEARRHLVPFDLLGGSFDYNRLDRVMVERLDSRGSWRSIASLDVQRSRPDALFLDGSRFDGRNGSLVKQFDQLRFRSRFEETSLDRRHAAVSRITKRNSRTRDLIDLFDPRLAAKPKTLNEQFDAKDLEKLYGLNSVQAEALAKVLRTRPLALVQGPPGTGKTVFIAALVHAALTSGLVRNVLLSSQAHEAVNNAAEAVLKLFAKTGDVPSILRVGNENVVSDRLLPFHSERVERLFKDGFRAEMRERLAIAGRGLGLDEGLIEQLVHIEIAIRPLARHLEELEDEEDAAARENALRLTLEQQLDPLRIGRDAVRDVPAAALVALLVEACLSQLQFDRRPSPDRIARFHAVAAMSREFIASVSSEQRSFETFLAGTRQIVAGTCVGLGRSSLGLTATPFDLVIVDEAARCTASELAVPIQAGEWVVLVGDHKQLEPMHERKVVEDVAQHLGVSEIEVARSDFERVFETSYGEAAGQTLRTQYRMLPPIGDLVSSSFYARSPLQHGRTIPELDLASLPRELSHPLVWVDTSDLGERGRQSDTDTRGSLFNTAEADAIVLLLKRWSEHPEFLEHLQQPSPHAHAIGIICAYSKQRDVIRRKIQGANISPILRAALKIDTIDSYQGKQNPIVIVSLVRNNRDGGMEGDTKMIRPGFLSTPNRINVALSRAMDRLVIVGSRTRWKTGSPMASVAGGFRRKEEAGDALEISAAELLNAAPPAGSSGPSAATTGKEMAE</sequence>
<dbReference type="GO" id="GO:0005524">
    <property type="term" value="F:ATP binding"/>
    <property type="evidence" value="ECO:0007669"/>
    <property type="project" value="InterPro"/>
</dbReference>
<feature type="coiled-coil region" evidence="1">
    <location>
        <begin position="1197"/>
        <end position="1224"/>
    </location>
</feature>
<dbReference type="Pfam" id="PF08378">
    <property type="entry name" value="NERD"/>
    <property type="match status" value="1"/>
</dbReference>
<organism evidence="5 6">
    <name type="scientific">Sphingomonas ginsenosidivorax</name>
    <dbReference type="NCBI Taxonomy" id="862135"/>
    <lineage>
        <taxon>Bacteria</taxon>
        <taxon>Pseudomonadati</taxon>
        <taxon>Pseudomonadota</taxon>
        <taxon>Alphaproteobacteria</taxon>
        <taxon>Sphingomonadales</taxon>
        <taxon>Sphingomonadaceae</taxon>
        <taxon>Sphingomonas</taxon>
    </lineage>
</organism>
<dbReference type="PANTHER" id="PTHR10887:SF495">
    <property type="entry name" value="HELICASE SENATAXIN ISOFORM X1-RELATED"/>
    <property type="match status" value="1"/>
</dbReference>
<proteinExistence type="predicted"/>
<dbReference type="EMBL" id="VOQR01000001">
    <property type="protein sequence ID" value="TXC71344.1"/>
    <property type="molecule type" value="Genomic_DNA"/>
</dbReference>
<evidence type="ECO:0000313" key="6">
    <source>
        <dbReference type="Proteomes" id="UP000321250"/>
    </source>
</evidence>
<feature type="domain" description="Protein kinase" evidence="3">
    <location>
        <begin position="505"/>
        <end position="764"/>
    </location>
</feature>
<feature type="compositionally biased region" description="Low complexity" evidence="2">
    <location>
        <begin position="1634"/>
        <end position="1654"/>
    </location>
</feature>
<reference evidence="5 6" key="1">
    <citation type="journal article" date="2013" name="Antonie Van Leeuwenhoek">
        <title>Sphingomonas ginsenosidivorax sp. nov., with the ability to transform ginsenosides.</title>
        <authorList>
            <person name="Jin X.F."/>
            <person name="Kim J.K."/>
            <person name="Liu Q.M."/>
            <person name="Kang M.S."/>
            <person name="He D."/>
            <person name="Jin F.X."/>
            <person name="Kim S.C."/>
            <person name="Im W.T."/>
        </authorList>
    </citation>
    <scope>NUCLEOTIDE SEQUENCE [LARGE SCALE GENOMIC DNA]</scope>
    <source>
        <strain evidence="5 6">KHI67</strain>
    </source>
</reference>
<protein>
    <submittedName>
        <fullName evidence="5">Uncharacterized protein</fullName>
    </submittedName>
</protein>
<dbReference type="InterPro" id="IPR027417">
    <property type="entry name" value="P-loop_NTPase"/>
</dbReference>
<dbReference type="OrthoDB" id="9757917at2"/>
<dbReference type="PROSITE" id="PS50011">
    <property type="entry name" value="PROTEIN_KINASE_DOM"/>
    <property type="match status" value="2"/>
</dbReference>
<feature type="region of interest" description="Disordered" evidence="2">
    <location>
        <begin position="1632"/>
        <end position="1654"/>
    </location>
</feature>
<dbReference type="Gene3D" id="3.40.50.300">
    <property type="entry name" value="P-loop containing nucleotide triphosphate hydrolases"/>
    <property type="match status" value="2"/>
</dbReference>
<dbReference type="InterPro" id="IPR011528">
    <property type="entry name" value="NERD"/>
</dbReference>
<dbReference type="PROSITE" id="PS00108">
    <property type="entry name" value="PROTEIN_KINASE_ST"/>
    <property type="match status" value="1"/>
</dbReference>
<dbReference type="PROSITE" id="PS50965">
    <property type="entry name" value="NERD"/>
    <property type="match status" value="1"/>
</dbReference>
<evidence type="ECO:0000259" key="3">
    <source>
        <dbReference type="PROSITE" id="PS50011"/>
    </source>
</evidence>
<dbReference type="SUPFAM" id="SSF52540">
    <property type="entry name" value="P-loop containing nucleoside triphosphate hydrolases"/>
    <property type="match status" value="1"/>
</dbReference>
<dbReference type="Pfam" id="PF13086">
    <property type="entry name" value="AAA_11"/>
    <property type="match status" value="1"/>
</dbReference>
<dbReference type="RefSeq" id="WP_147082538.1">
    <property type="nucleotide sequence ID" value="NZ_VOQR01000001.1"/>
</dbReference>
<dbReference type="InterPro" id="IPR045055">
    <property type="entry name" value="DNA2/NAM7-like"/>
</dbReference>
<dbReference type="InterPro" id="IPR041679">
    <property type="entry name" value="DNA2/NAM7-like_C"/>
</dbReference>
<accession>A0A5C6UFU6</accession>
<keyword evidence="1" id="KW-0175">Coiled coil</keyword>
<dbReference type="SUPFAM" id="SSF56112">
    <property type="entry name" value="Protein kinase-like (PK-like)"/>
    <property type="match status" value="2"/>
</dbReference>
<dbReference type="InterPro" id="IPR000719">
    <property type="entry name" value="Prot_kinase_dom"/>
</dbReference>
<keyword evidence="6" id="KW-1185">Reference proteome</keyword>
<dbReference type="Proteomes" id="UP000321250">
    <property type="component" value="Unassembled WGS sequence"/>
</dbReference>
<dbReference type="PANTHER" id="PTHR10887">
    <property type="entry name" value="DNA2/NAM7 HELICASE FAMILY"/>
    <property type="match status" value="1"/>
</dbReference>
<dbReference type="Gene3D" id="1.10.510.10">
    <property type="entry name" value="Transferase(Phosphotransferase) domain 1"/>
    <property type="match status" value="2"/>
</dbReference>
<dbReference type="GO" id="GO:0004672">
    <property type="term" value="F:protein kinase activity"/>
    <property type="evidence" value="ECO:0007669"/>
    <property type="project" value="InterPro"/>
</dbReference>
<dbReference type="InterPro" id="IPR047187">
    <property type="entry name" value="SF1_C_Upf1"/>
</dbReference>
<dbReference type="InterPro" id="IPR041677">
    <property type="entry name" value="DNA2/NAM7_AAA_11"/>
</dbReference>
<evidence type="ECO:0000256" key="2">
    <source>
        <dbReference type="SAM" id="MobiDB-lite"/>
    </source>
</evidence>